<dbReference type="Proteomes" id="UP000829447">
    <property type="component" value="Linkage Group LG14"/>
</dbReference>
<name>A0ACC5X4D4_PANGG</name>
<gene>
    <name evidence="1" type="ORF">PGIGA_G00057170</name>
</gene>
<evidence type="ECO:0000313" key="1">
    <source>
        <dbReference type="EMBL" id="MCI4386011.1"/>
    </source>
</evidence>
<organism evidence="1 2">
    <name type="scientific">Pangasianodon gigas</name>
    <name type="common">Mekong giant catfish</name>
    <name type="synonym">Pangasius gigas</name>
    <dbReference type="NCBI Taxonomy" id="30993"/>
    <lineage>
        <taxon>Eukaryota</taxon>
        <taxon>Metazoa</taxon>
        <taxon>Chordata</taxon>
        <taxon>Craniata</taxon>
        <taxon>Vertebrata</taxon>
        <taxon>Euteleostomi</taxon>
        <taxon>Actinopterygii</taxon>
        <taxon>Neopterygii</taxon>
        <taxon>Teleostei</taxon>
        <taxon>Ostariophysi</taxon>
        <taxon>Siluriformes</taxon>
        <taxon>Pangasiidae</taxon>
        <taxon>Pangasianodon</taxon>
    </lineage>
</organism>
<dbReference type="EMBL" id="CM040467">
    <property type="protein sequence ID" value="MCI4386011.1"/>
    <property type="molecule type" value="Genomic_DNA"/>
</dbReference>
<proteinExistence type="predicted"/>
<reference evidence="1 2" key="1">
    <citation type="journal article" date="2022" name="bioRxiv">
        <title>An ancient truncated duplication of the anti-Mullerian hormone receptor type 2 gene is a potential conserved master sex determinant in the Pangasiidae catfish family.</title>
        <authorList>
            <person name="Wen M."/>
            <person name="Pan Q."/>
            <person name="Jouanno E."/>
            <person name="Montfort J."/>
            <person name="Zahm M."/>
            <person name="Cabau C."/>
            <person name="Klopp C."/>
            <person name="Iampietro C."/>
            <person name="Roques C."/>
            <person name="Bouchez O."/>
            <person name="Castinel A."/>
            <person name="Donnadieu C."/>
            <person name="Parrinello H."/>
            <person name="Poncet C."/>
            <person name="Belmonte E."/>
            <person name="Gautier V."/>
            <person name="Avarre J.-C."/>
            <person name="Dugue R."/>
            <person name="Gustiano R."/>
            <person name="Ha T.T.T."/>
            <person name="Campet M."/>
            <person name="Sriphairoj K."/>
            <person name="Ribolli J."/>
            <person name="de Almeida F.L."/>
            <person name="Desvignes T."/>
            <person name="Postlethwait J.H."/>
            <person name="Bucao C.F."/>
            <person name="Robinson-Rechavi M."/>
            <person name="Bobe J."/>
            <person name="Herpin A."/>
            <person name="Guiguen Y."/>
        </authorList>
    </citation>
    <scope>NUCLEOTIDE SEQUENCE [LARGE SCALE GENOMIC DNA]</scope>
    <source>
        <strain evidence="1">YG-Dec2019</strain>
    </source>
</reference>
<sequence>MAPEEEDQRIKSADVNPINPWNDLRRAGHRRSPHNLIDLEQFCNRVVIYTAVDVWSLRGLWPRSCGSVLTAPPVVQRAAMCTKHWAENEDRTVCPERKEAARDGSAAGIMGLTGYCSPSAAAELLGGLTPKSRASAPRQEPKTNGEVASSLPSLGGNYNGFPLQADSCRQKNGPSETPNGPSVCTLRPPDNCTLPMKRSNGDLKCRNQRLRDDEIISGVLDGVDLGSPKHLEDLCPPPDCKKRRLENDSKTETVKSAQSAGPLAGDSQHPNHHSGSHDVSSPGRVHHNGRSVVTQTSASGSVVSVGVPSVPPAGGVAASWSMESIAQLYIVPCMKYYGICVKDNFLGSQLGDRVLQEVETLNRSGKFRGGQLVTQRSIPSKNIRGDQIAWVEGGEPGCEAIGMLMAHVDEAIMHSSANGQLGEYVINGRTKAMVACYPGNGTKYVRHVDNPNGDGRCITCIYYLNKNWDVKVHGGLLQIYPEGRNVVANIEPFFDRLIIFWSDRRNPHEVKPAYSTRYAITVWYFDAKERAKAKEKYRLAMGQKGVEVPVSRADNK</sequence>
<evidence type="ECO:0000313" key="2">
    <source>
        <dbReference type="Proteomes" id="UP000829447"/>
    </source>
</evidence>
<comment type="caution">
    <text evidence="1">The sequence shown here is derived from an EMBL/GenBank/DDBJ whole genome shotgun (WGS) entry which is preliminary data.</text>
</comment>
<accession>A0ACC5X4D4</accession>
<protein>
    <submittedName>
        <fullName evidence="1">Uncharacterized protein</fullName>
    </submittedName>
</protein>
<keyword evidence="2" id="KW-1185">Reference proteome</keyword>